<dbReference type="EMBL" id="BPLR01018218">
    <property type="protein sequence ID" value="GIY97828.1"/>
    <property type="molecule type" value="Genomic_DNA"/>
</dbReference>
<evidence type="ECO:0000256" key="1">
    <source>
        <dbReference type="SAM" id="MobiDB-lite"/>
    </source>
</evidence>
<feature type="region of interest" description="Disordered" evidence="1">
    <location>
        <begin position="57"/>
        <end position="110"/>
    </location>
</feature>
<evidence type="ECO:0000313" key="2">
    <source>
        <dbReference type="EMBL" id="GIY97828.1"/>
    </source>
</evidence>
<organism evidence="2 3">
    <name type="scientific">Caerostris extrusa</name>
    <name type="common">Bark spider</name>
    <name type="synonym">Caerostris bankana</name>
    <dbReference type="NCBI Taxonomy" id="172846"/>
    <lineage>
        <taxon>Eukaryota</taxon>
        <taxon>Metazoa</taxon>
        <taxon>Ecdysozoa</taxon>
        <taxon>Arthropoda</taxon>
        <taxon>Chelicerata</taxon>
        <taxon>Arachnida</taxon>
        <taxon>Araneae</taxon>
        <taxon>Araneomorphae</taxon>
        <taxon>Entelegynae</taxon>
        <taxon>Araneoidea</taxon>
        <taxon>Araneidae</taxon>
        <taxon>Caerostris</taxon>
    </lineage>
</organism>
<comment type="caution">
    <text evidence="2">The sequence shown here is derived from an EMBL/GenBank/DDBJ whole genome shotgun (WGS) entry which is preliminary data.</text>
</comment>
<gene>
    <name evidence="2" type="ORF">CEXT_248201</name>
</gene>
<protein>
    <submittedName>
        <fullName evidence="2">Uncharacterized protein</fullName>
    </submittedName>
</protein>
<dbReference type="AlphaFoldDB" id="A0AAV4XTA3"/>
<accession>A0AAV4XTA3</accession>
<keyword evidence="3" id="KW-1185">Reference proteome</keyword>
<proteinExistence type="predicted"/>
<feature type="compositionally biased region" description="Polar residues" evidence="1">
    <location>
        <begin position="63"/>
        <end position="79"/>
    </location>
</feature>
<sequence length="110" mass="12594">MVRRHSKKCSIPGEMGARLTEKYPKRKLAIPIVCDVRMSLPAQFPEATRVAVASRAVRRSSSYRTKNNRLISESNTQTRLAPGLKGRRRHRRRRRRASAHVCTVDTALKQ</sequence>
<evidence type="ECO:0000313" key="3">
    <source>
        <dbReference type="Proteomes" id="UP001054945"/>
    </source>
</evidence>
<reference evidence="2 3" key="1">
    <citation type="submission" date="2021-06" db="EMBL/GenBank/DDBJ databases">
        <title>Caerostris extrusa draft genome.</title>
        <authorList>
            <person name="Kono N."/>
            <person name="Arakawa K."/>
        </authorList>
    </citation>
    <scope>NUCLEOTIDE SEQUENCE [LARGE SCALE GENOMIC DNA]</scope>
</reference>
<dbReference type="Proteomes" id="UP001054945">
    <property type="component" value="Unassembled WGS sequence"/>
</dbReference>
<name>A0AAV4XTA3_CAEEX</name>
<feature type="compositionally biased region" description="Basic residues" evidence="1">
    <location>
        <begin position="85"/>
        <end position="98"/>
    </location>
</feature>